<dbReference type="Proteomes" id="UP001430193">
    <property type="component" value="Unassembled WGS sequence"/>
</dbReference>
<reference evidence="3" key="1">
    <citation type="submission" date="2020-10" db="EMBL/GenBank/DDBJ databases">
        <title>Phylogeny of dyella-like bacteria.</title>
        <authorList>
            <person name="Fu J."/>
        </authorList>
    </citation>
    <scope>NUCLEOTIDE SEQUENCE</scope>
    <source>
        <strain evidence="3">DHON07</strain>
    </source>
</reference>
<keyword evidence="2" id="KW-0560">Oxidoreductase</keyword>
<accession>A0ABS2KEQ7</accession>
<organism evidence="3 4">
    <name type="scientific">Dyella mobilis</name>
    <dbReference type="NCBI Taxonomy" id="1849582"/>
    <lineage>
        <taxon>Bacteria</taxon>
        <taxon>Pseudomonadati</taxon>
        <taxon>Pseudomonadota</taxon>
        <taxon>Gammaproteobacteria</taxon>
        <taxon>Lysobacterales</taxon>
        <taxon>Rhodanobacteraceae</taxon>
        <taxon>Dyella</taxon>
    </lineage>
</organism>
<dbReference type="InterPro" id="IPR051122">
    <property type="entry name" value="SDR_DHRS6-like"/>
</dbReference>
<dbReference type="PANTHER" id="PTHR43477">
    <property type="entry name" value="DIHYDROANTICAPSIN 7-DEHYDROGENASE"/>
    <property type="match status" value="1"/>
</dbReference>
<dbReference type="PRINTS" id="PR00081">
    <property type="entry name" value="GDHRDH"/>
</dbReference>
<keyword evidence="4" id="KW-1185">Reference proteome</keyword>
<evidence type="ECO:0000256" key="1">
    <source>
        <dbReference type="ARBA" id="ARBA00006484"/>
    </source>
</evidence>
<name>A0ABS2KEQ7_9GAMM</name>
<dbReference type="Pfam" id="PF13561">
    <property type="entry name" value="adh_short_C2"/>
    <property type="match status" value="1"/>
</dbReference>
<dbReference type="InterPro" id="IPR002347">
    <property type="entry name" value="SDR_fam"/>
</dbReference>
<comment type="similarity">
    <text evidence="1">Belongs to the short-chain dehydrogenases/reductases (SDR) family.</text>
</comment>
<protein>
    <submittedName>
        <fullName evidence="3">SDR family oxidoreductase</fullName>
    </submittedName>
</protein>
<dbReference type="SUPFAM" id="SSF51735">
    <property type="entry name" value="NAD(P)-binding Rossmann-fold domains"/>
    <property type="match status" value="1"/>
</dbReference>
<evidence type="ECO:0000313" key="3">
    <source>
        <dbReference type="EMBL" id="MBM7129652.1"/>
    </source>
</evidence>
<dbReference type="PANTHER" id="PTHR43477:SF1">
    <property type="entry name" value="DIHYDROANTICAPSIN 7-DEHYDROGENASE"/>
    <property type="match status" value="1"/>
</dbReference>
<dbReference type="Gene3D" id="3.40.50.720">
    <property type="entry name" value="NAD(P)-binding Rossmann-like Domain"/>
    <property type="match status" value="1"/>
</dbReference>
<gene>
    <name evidence="3" type="ORF">ISS99_08960</name>
</gene>
<evidence type="ECO:0000256" key="2">
    <source>
        <dbReference type="ARBA" id="ARBA00023002"/>
    </source>
</evidence>
<dbReference type="CDD" id="cd11731">
    <property type="entry name" value="Lin1944_like_SDR_c"/>
    <property type="match status" value="1"/>
</dbReference>
<evidence type="ECO:0000313" key="4">
    <source>
        <dbReference type="Proteomes" id="UP001430193"/>
    </source>
</evidence>
<sequence>MIVAVSPQRDIHVNTAAYSLKQQRVVLLGGTSGIGLATARAAQHAGARVVVVSSRRERVEQALALLGEGAEGHALDAADETAVESMFKQLGPFDHLVYSAGESLQLGALAETPLSTARKFFDVRLFGAMAAVKYATPQLRPGGSIVLTGGIAAVRPKKGWTVAATICGGMESLTRALAVELAPLRVNLVSPGLVRTPMWEGMPEAEREATYASYGAALPVGRVGDAEDVAQTYLHLMTNRYATGQVVVVDGGSVLV</sequence>
<dbReference type="InterPro" id="IPR036291">
    <property type="entry name" value="NAD(P)-bd_dom_sf"/>
</dbReference>
<dbReference type="EMBL" id="JADIKF010000038">
    <property type="protein sequence ID" value="MBM7129652.1"/>
    <property type="molecule type" value="Genomic_DNA"/>
</dbReference>
<comment type="caution">
    <text evidence="3">The sequence shown here is derived from an EMBL/GenBank/DDBJ whole genome shotgun (WGS) entry which is preliminary data.</text>
</comment>
<proteinExistence type="inferred from homology"/>